<feature type="region of interest" description="Disordered" evidence="1">
    <location>
        <begin position="43"/>
        <end position="107"/>
    </location>
</feature>
<evidence type="ECO:0000313" key="2">
    <source>
        <dbReference type="EMBL" id="SHN53515.1"/>
    </source>
</evidence>
<dbReference type="EMBL" id="FRDJ01000002">
    <property type="protein sequence ID" value="SHN53515.1"/>
    <property type="molecule type" value="Genomic_DNA"/>
</dbReference>
<evidence type="ECO:0000256" key="1">
    <source>
        <dbReference type="SAM" id="MobiDB-lite"/>
    </source>
</evidence>
<proteinExistence type="predicted"/>
<dbReference type="AlphaFoldDB" id="A0A1M7S5A5"/>
<reference evidence="3" key="1">
    <citation type="submission" date="2016-12" db="EMBL/GenBank/DDBJ databases">
        <authorList>
            <person name="Varghese N."/>
            <person name="Submissions S."/>
        </authorList>
    </citation>
    <scope>NUCLEOTIDE SEQUENCE [LARGE SCALE GENOMIC DNA]</scope>
    <source>
        <strain evidence="3">DSM 13020</strain>
    </source>
</reference>
<sequence>MQMAEPISGIQNQTIFLKVSHENSHMVSIQQYAAQAASMSSAQSVARRTEAELRSTRNVENTEQKYMKSATEGKSQGEYYSSERKAKEGVRDKIKNQDNSHILDVRV</sequence>
<gene>
    <name evidence="2" type="ORF">SAMN02745226_00493</name>
</gene>
<accession>A0A1M7S5A5</accession>
<organism evidence="2 3">
    <name type="scientific">Fervidobacterium gondwanense DSM 13020</name>
    <dbReference type="NCBI Taxonomy" id="1121883"/>
    <lineage>
        <taxon>Bacteria</taxon>
        <taxon>Thermotogati</taxon>
        <taxon>Thermotogota</taxon>
        <taxon>Thermotogae</taxon>
        <taxon>Thermotogales</taxon>
        <taxon>Fervidobacteriaceae</taxon>
        <taxon>Fervidobacterium</taxon>
    </lineage>
</organism>
<dbReference type="STRING" id="1121883.SAMN02745226_00493"/>
<feature type="compositionally biased region" description="Basic and acidic residues" evidence="1">
    <location>
        <begin position="81"/>
        <end position="107"/>
    </location>
</feature>
<feature type="compositionally biased region" description="Basic and acidic residues" evidence="1">
    <location>
        <begin position="47"/>
        <end position="66"/>
    </location>
</feature>
<protein>
    <submittedName>
        <fullName evidence="2">Uncharacterized protein</fullName>
    </submittedName>
</protein>
<name>A0A1M7S5A5_FERGO</name>
<evidence type="ECO:0000313" key="3">
    <source>
        <dbReference type="Proteomes" id="UP000184207"/>
    </source>
</evidence>
<dbReference type="Proteomes" id="UP000184207">
    <property type="component" value="Unassembled WGS sequence"/>
</dbReference>
<keyword evidence="3" id="KW-1185">Reference proteome</keyword>